<dbReference type="Gene3D" id="3.40.50.300">
    <property type="entry name" value="P-loop containing nucleotide triphosphate hydrolases"/>
    <property type="match status" value="1"/>
</dbReference>
<gene>
    <name evidence="4" type="ORF">DFP72DRAFT_513294</name>
</gene>
<evidence type="ECO:0000256" key="2">
    <source>
        <dbReference type="SAM" id="MobiDB-lite"/>
    </source>
</evidence>
<reference evidence="4 5" key="1">
    <citation type="submission" date="2020-07" db="EMBL/GenBank/DDBJ databases">
        <title>Comparative genomics of pyrophilous fungi reveals a link between fire events and developmental genes.</title>
        <authorList>
            <consortium name="DOE Joint Genome Institute"/>
            <person name="Steindorff A.S."/>
            <person name="Carver A."/>
            <person name="Calhoun S."/>
            <person name="Stillman K."/>
            <person name="Liu H."/>
            <person name="Lipzen A."/>
            <person name="Pangilinan J."/>
            <person name="Labutti K."/>
            <person name="Bruns T.D."/>
            <person name="Grigoriev I.V."/>
        </authorList>
    </citation>
    <scope>NUCLEOTIDE SEQUENCE [LARGE SCALE GENOMIC DNA]</scope>
    <source>
        <strain evidence="4 5">CBS 144469</strain>
    </source>
</reference>
<evidence type="ECO:0000259" key="3">
    <source>
        <dbReference type="Pfam" id="PF24883"/>
    </source>
</evidence>
<dbReference type="Proteomes" id="UP000521943">
    <property type="component" value="Unassembled WGS sequence"/>
</dbReference>
<dbReference type="Pfam" id="PF24883">
    <property type="entry name" value="NPHP3_N"/>
    <property type="match status" value="1"/>
</dbReference>
<feature type="region of interest" description="Disordered" evidence="2">
    <location>
        <begin position="17"/>
        <end position="61"/>
    </location>
</feature>
<dbReference type="EMBL" id="JACGCI010000057">
    <property type="protein sequence ID" value="KAF6750349.1"/>
    <property type="molecule type" value="Genomic_DNA"/>
</dbReference>
<evidence type="ECO:0000313" key="5">
    <source>
        <dbReference type="Proteomes" id="UP000521943"/>
    </source>
</evidence>
<dbReference type="PANTHER" id="PTHR10039:SF14">
    <property type="entry name" value="NACHT DOMAIN-CONTAINING PROTEIN"/>
    <property type="match status" value="1"/>
</dbReference>
<keyword evidence="5" id="KW-1185">Reference proteome</keyword>
<name>A0A8H6M207_9AGAR</name>
<organism evidence="4 5">
    <name type="scientific">Ephemerocybe angulata</name>
    <dbReference type="NCBI Taxonomy" id="980116"/>
    <lineage>
        <taxon>Eukaryota</taxon>
        <taxon>Fungi</taxon>
        <taxon>Dikarya</taxon>
        <taxon>Basidiomycota</taxon>
        <taxon>Agaricomycotina</taxon>
        <taxon>Agaricomycetes</taxon>
        <taxon>Agaricomycetidae</taxon>
        <taxon>Agaricales</taxon>
        <taxon>Agaricineae</taxon>
        <taxon>Psathyrellaceae</taxon>
        <taxon>Ephemerocybe</taxon>
    </lineage>
</organism>
<dbReference type="InterPro" id="IPR056884">
    <property type="entry name" value="NPHP3-like_N"/>
</dbReference>
<accession>A0A8H6M207</accession>
<comment type="caution">
    <text evidence="4">The sequence shown here is derived from an EMBL/GenBank/DDBJ whole genome shotgun (WGS) entry which is preliminary data.</text>
</comment>
<evidence type="ECO:0000313" key="4">
    <source>
        <dbReference type="EMBL" id="KAF6750349.1"/>
    </source>
</evidence>
<dbReference type="PANTHER" id="PTHR10039">
    <property type="entry name" value="AMELOGENIN"/>
    <property type="match status" value="1"/>
</dbReference>
<dbReference type="OrthoDB" id="163438at2759"/>
<dbReference type="InterPro" id="IPR027417">
    <property type="entry name" value="P-loop_NTPase"/>
</dbReference>
<proteinExistence type="predicted"/>
<dbReference type="SUPFAM" id="SSF52540">
    <property type="entry name" value="P-loop containing nucleoside triphosphate hydrolases"/>
    <property type="match status" value="1"/>
</dbReference>
<feature type="compositionally biased region" description="Polar residues" evidence="2">
    <location>
        <begin position="46"/>
        <end position="58"/>
    </location>
</feature>
<keyword evidence="1" id="KW-0677">Repeat</keyword>
<sequence>MSLPSLKSLFGKKRSKVSPGAVISSEPPALERVTAPNDKLGPTSAVAVTTAPQSQSHPASGKTFFSHASNLHVEHFQYTEVNEAGGGRAKTAGWDLLVSKTAHTALYDSAARFDPPKCDEDTRVEVISEIMSWIQSRDDPKRLLYLTGPAGAGKSAIQQTVAEKCSSLGILAASFVFAAADESRNDALPVVATLAYQLALASPILRSAISTAISNDPHIFNRSIKKQMMTLIVNPAQRHRAAFETDALPFAILIDGLDECVKEERQEELLSAIDECLLKGDSPFRLFIASRPELVIYNALQPAGFLYPSTLRIDLNEDYNPNSDIERYFQRRFWEIARRSTDPRIISTSWPGQDILARLVIYASGQFIYAATVIRYLQEPRGSPVDRLETVLSSAPTSRLNPLATLDALYRRILTKARENYSAVNNGGVDLMVILNASLDVTTTLYRHYDRIIYPTNSGPHNLIHDLRSLVEVRMAPRAFGAPSEQDAPPSDPIIVPTLHPYHYTFREFLENYERAGELYVYPLDMDLYIVSCCWSHIDRIRPSVTEGIAEEGQDIETWVSCAWLLWHIMLLVRGTPPERRELIRRFMDLNLWNWLALDAVPYSMEVHFCAVIPLCEKQLRPHAEDQDDDIANRFLHEIFAWRDSSGILDVYRKLNRDERYGAIVCEECGIFGDMVSADPLAPEATLYRYTSPQTFPASHPASTLLSTRSSR</sequence>
<dbReference type="AlphaFoldDB" id="A0A8H6M207"/>
<protein>
    <recommendedName>
        <fullName evidence="3">Nephrocystin 3-like N-terminal domain-containing protein</fullName>
    </recommendedName>
</protein>
<evidence type="ECO:0000256" key="1">
    <source>
        <dbReference type="ARBA" id="ARBA00022737"/>
    </source>
</evidence>
<feature type="domain" description="Nephrocystin 3-like N-terminal" evidence="3">
    <location>
        <begin position="129"/>
        <end position="291"/>
    </location>
</feature>